<dbReference type="Proteomes" id="UP000242444">
    <property type="component" value="Unassembled WGS sequence"/>
</dbReference>
<accession>A0A263CXZ0</accession>
<gene>
    <name evidence="2" type="ORF">CFN78_22995</name>
</gene>
<keyword evidence="3" id="KW-1185">Reference proteome</keyword>
<dbReference type="OrthoDB" id="5177460at2"/>
<dbReference type="RefSeq" id="WP_094864952.1">
    <property type="nucleotide sequence ID" value="NZ_NKYE01000016.1"/>
</dbReference>
<dbReference type="EMBL" id="NKYE01000016">
    <property type="protein sequence ID" value="OZM71014.1"/>
    <property type="molecule type" value="Genomic_DNA"/>
</dbReference>
<protein>
    <recommendedName>
        <fullName evidence="1">Suppressor of fused-like domain-containing protein</fullName>
    </recommendedName>
</protein>
<evidence type="ECO:0000259" key="1">
    <source>
        <dbReference type="Pfam" id="PF05076"/>
    </source>
</evidence>
<reference evidence="2 3" key="1">
    <citation type="submission" date="2017-07" db="EMBL/GenBank/DDBJ databases">
        <title>Amycolatopsis antarcticus sp. nov., isolated from the surface of an Antarcticus brown macroalga.</title>
        <authorList>
            <person name="Wang J."/>
            <person name="Leiva S."/>
            <person name="Huang J."/>
            <person name="Huang Y."/>
        </authorList>
    </citation>
    <scope>NUCLEOTIDE SEQUENCE [LARGE SCALE GENOMIC DNA]</scope>
    <source>
        <strain evidence="2 3">AU-G6</strain>
    </source>
</reference>
<sequence>MDTDAARHPERFTGLIEHLESHAGTCTGAEPPTVRGGNRGYALAFYALPGDGPVTVVSNGLRFQALRVSLEQELACTLRAGQAEAARHLVDTVCGLAMERETGVEDDTILDNGRPLFTGTAVHGAISGPHPYFPEEFDTFHDDTGTATLQVMTLVPATAPELALATEQGVTRLRELWTEHGTDVLDIERDSAV</sequence>
<comment type="caution">
    <text evidence="2">The sequence shown here is derived from an EMBL/GenBank/DDBJ whole genome shotgun (WGS) entry which is preliminary data.</text>
</comment>
<dbReference type="InterPro" id="IPR020941">
    <property type="entry name" value="SUFU-like_domain"/>
</dbReference>
<evidence type="ECO:0000313" key="3">
    <source>
        <dbReference type="Proteomes" id="UP000242444"/>
    </source>
</evidence>
<dbReference type="InParanoid" id="A0A263CXZ0"/>
<evidence type="ECO:0000313" key="2">
    <source>
        <dbReference type="EMBL" id="OZM71014.1"/>
    </source>
</evidence>
<dbReference type="Pfam" id="PF05076">
    <property type="entry name" value="SUFU"/>
    <property type="match status" value="1"/>
</dbReference>
<organism evidence="2 3">
    <name type="scientific">Amycolatopsis antarctica</name>
    <dbReference type="NCBI Taxonomy" id="1854586"/>
    <lineage>
        <taxon>Bacteria</taxon>
        <taxon>Bacillati</taxon>
        <taxon>Actinomycetota</taxon>
        <taxon>Actinomycetes</taxon>
        <taxon>Pseudonocardiales</taxon>
        <taxon>Pseudonocardiaceae</taxon>
        <taxon>Amycolatopsis</taxon>
    </lineage>
</organism>
<name>A0A263CXZ0_9PSEU</name>
<feature type="domain" description="Suppressor of fused-like" evidence="1">
    <location>
        <begin position="52"/>
        <end position="189"/>
    </location>
</feature>
<proteinExistence type="predicted"/>
<dbReference type="AlphaFoldDB" id="A0A263CXZ0"/>